<dbReference type="RefSeq" id="WP_354698154.1">
    <property type="nucleotide sequence ID" value="NZ_CP114014.1"/>
</dbReference>
<accession>A0AAU7AYV9</accession>
<dbReference type="SUPFAM" id="SSF161098">
    <property type="entry name" value="MetI-like"/>
    <property type="match status" value="1"/>
</dbReference>
<dbReference type="Gene3D" id="1.10.3720.10">
    <property type="entry name" value="MetI-like"/>
    <property type="match status" value="1"/>
</dbReference>
<protein>
    <recommendedName>
        <fullName evidence="9">ABC transmembrane type-1 domain-containing protein</fullName>
    </recommendedName>
</protein>
<evidence type="ECO:0000256" key="3">
    <source>
        <dbReference type="ARBA" id="ARBA00022475"/>
    </source>
</evidence>
<evidence type="ECO:0000256" key="7">
    <source>
        <dbReference type="ARBA" id="ARBA00023136"/>
    </source>
</evidence>
<name>A0AAU7AYV9_9ACTN</name>
<feature type="transmembrane region" description="Helical" evidence="8">
    <location>
        <begin position="63"/>
        <end position="82"/>
    </location>
</feature>
<evidence type="ECO:0000256" key="1">
    <source>
        <dbReference type="ARBA" id="ARBA00004429"/>
    </source>
</evidence>
<sequence>MNQVWRDRAAVVPATLVIAVLFGGAMAGAVRTSVVPLDGAPSLDVWRALFDDPAFLDSLRFTAQITALSTVLSVLLALAAALALRRSSTLLRTLLALPVPVPHLLVAVTAVLWLAPGGLAERVLGGLPFDLVGDRHGLGVVLVYVYKETPFLALLLLAAMGDELAGREEAAAVHGVRPLQRLRWVVWPAVRRPLVTGALIVAAFVLGAFEVPLLVGPAYPGTVAEYAQQATKGDLIAGEGTAAAALLVTAAVAAVLALVAVRVARGGRR</sequence>
<dbReference type="GO" id="GO:0005886">
    <property type="term" value="C:plasma membrane"/>
    <property type="evidence" value="ECO:0007669"/>
    <property type="project" value="UniProtKB-SubCell"/>
</dbReference>
<feature type="transmembrane region" description="Helical" evidence="8">
    <location>
        <begin position="235"/>
        <end position="261"/>
    </location>
</feature>
<dbReference type="EMBL" id="CP114014">
    <property type="protein sequence ID" value="XAY06941.1"/>
    <property type="molecule type" value="Genomic_DNA"/>
</dbReference>
<dbReference type="Pfam" id="PF00528">
    <property type="entry name" value="BPD_transp_1"/>
    <property type="match status" value="1"/>
</dbReference>
<feature type="transmembrane region" description="Helical" evidence="8">
    <location>
        <begin position="193"/>
        <end position="215"/>
    </location>
</feature>
<feature type="transmembrane region" description="Helical" evidence="8">
    <location>
        <begin position="136"/>
        <end position="158"/>
    </location>
</feature>
<dbReference type="InterPro" id="IPR000515">
    <property type="entry name" value="MetI-like"/>
</dbReference>
<keyword evidence="5 8" id="KW-0812">Transmembrane</keyword>
<keyword evidence="3" id="KW-1003">Cell membrane</keyword>
<keyword evidence="4" id="KW-0997">Cell inner membrane</keyword>
<dbReference type="PANTHER" id="PTHR43357:SF4">
    <property type="entry name" value="INNER MEMBRANE ABC TRANSPORTER PERMEASE PROTEIN YDCV"/>
    <property type="match status" value="1"/>
</dbReference>
<evidence type="ECO:0000256" key="8">
    <source>
        <dbReference type="RuleBase" id="RU363032"/>
    </source>
</evidence>
<gene>
    <name evidence="10" type="ORF">DSM112329_03819</name>
</gene>
<feature type="transmembrane region" description="Helical" evidence="8">
    <location>
        <begin position="94"/>
        <end position="116"/>
    </location>
</feature>
<evidence type="ECO:0000259" key="9">
    <source>
        <dbReference type="PROSITE" id="PS50928"/>
    </source>
</evidence>
<dbReference type="PROSITE" id="PS50928">
    <property type="entry name" value="ABC_TM1"/>
    <property type="match status" value="1"/>
</dbReference>
<feature type="domain" description="ABC transmembrane type-1" evidence="9">
    <location>
        <begin position="59"/>
        <end position="260"/>
    </location>
</feature>
<evidence type="ECO:0000256" key="2">
    <source>
        <dbReference type="ARBA" id="ARBA00022448"/>
    </source>
</evidence>
<proteinExistence type="inferred from homology"/>
<reference evidence="10" key="1">
    <citation type="submission" date="2022-12" db="EMBL/GenBank/DDBJ databases">
        <title>Paraconexibacter alkalitolerans sp. nov. and Baekduia alba sp. nov., isolated from soil and emended description of the genera Paraconexibacter (Chun et al., 2020) and Baekduia (An et al., 2020).</title>
        <authorList>
            <person name="Vieira S."/>
            <person name="Huber K.J."/>
            <person name="Geppert A."/>
            <person name="Wolf J."/>
            <person name="Neumann-Schaal M."/>
            <person name="Muesken M."/>
            <person name="Overmann J."/>
        </authorList>
    </citation>
    <scope>NUCLEOTIDE SEQUENCE</scope>
    <source>
        <strain evidence="10">AEG42_29</strain>
    </source>
</reference>
<dbReference type="AlphaFoldDB" id="A0AAU7AYV9"/>
<dbReference type="KEGG" id="parq:DSM112329_03819"/>
<keyword evidence="6 8" id="KW-1133">Transmembrane helix</keyword>
<dbReference type="InterPro" id="IPR035906">
    <property type="entry name" value="MetI-like_sf"/>
</dbReference>
<dbReference type="CDD" id="cd06261">
    <property type="entry name" value="TM_PBP2"/>
    <property type="match status" value="1"/>
</dbReference>
<organism evidence="10">
    <name type="scientific">Paraconexibacter sp. AEG42_29</name>
    <dbReference type="NCBI Taxonomy" id="2997339"/>
    <lineage>
        <taxon>Bacteria</taxon>
        <taxon>Bacillati</taxon>
        <taxon>Actinomycetota</taxon>
        <taxon>Thermoleophilia</taxon>
        <taxon>Solirubrobacterales</taxon>
        <taxon>Paraconexibacteraceae</taxon>
        <taxon>Paraconexibacter</taxon>
    </lineage>
</organism>
<keyword evidence="2 8" id="KW-0813">Transport</keyword>
<evidence type="ECO:0000256" key="4">
    <source>
        <dbReference type="ARBA" id="ARBA00022519"/>
    </source>
</evidence>
<comment type="subcellular location">
    <subcellularLocation>
        <location evidence="1">Cell inner membrane</location>
        <topology evidence="1">Multi-pass membrane protein</topology>
    </subcellularLocation>
    <subcellularLocation>
        <location evidence="8">Cell membrane</location>
        <topology evidence="8">Multi-pass membrane protein</topology>
    </subcellularLocation>
</comment>
<comment type="similarity">
    <text evidence="8">Belongs to the binding-protein-dependent transport system permease family.</text>
</comment>
<evidence type="ECO:0000256" key="6">
    <source>
        <dbReference type="ARBA" id="ARBA00022989"/>
    </source>
</evidence>
<evidence type="ECO:0000313" key="10">
    <source>
        <dbReference type="EMBL" id="XAY06941.1"/>
    </source>
</evidence>
<keyword evidence="7 8" id="KW-0472">Membrane</keyword>
<dbReference type="PANTHER" id="PTHR43357">
    <property type="entry name" value="INNER MEMBRANE ABC TRANSPORTER PERMEASE PROTEIN YDCV"/>
    <property type="match status" value="1"/>
</dbReference>
<dbReference type="GO" id="GO:0055085">
    <property type="term" value="P:transmembrane transport"/>
    <property type="evidence" value="ECO:0007669"/>
    <property type="project" value="InterPro"/>
</dbReference>
<evidence type="ECO:0000256" key="5">
    <source>
        <dbReference type="ARBA" id="ARBA00022692"/>
    </source>
</evidence>